<accession>A0ABY7HBK0</accession>
<keyword evidence="1" id="KW-0812">Transmembrane</keyword>
<dbReference type="RefSeq" id="WP_269038836.1">
    <property type="nucleotide sequence ID" value="NZ_CP114040.1"/>
</dbReference>
<evidence type="ECO:0000313" key="3">
    <source>
        <dbReference type="Proteomes" id="UP001164459"/>
    </source>
</evidence>
<keyword evidence="3" id="KW-1185">Reference proteome</keyword>
<dbReference type="EMBL" id="CP114040">
    <property type="protein sequence ID" value="WAS96485.1"/>
    <property type="molecule type" value="Genomic_DNA"/>
</dbReference>
<sequence length="241" mass="26969">MDKPLPPQPWGFLATNQFWSRALLTPIAIIFWAGAAVFFTCTNFFALVWWQQALGLLAFFAVWGGLVERWSRRYFARRRLLLAGHRAALDAAPAEAQATPPSPRGLLVESPRDLVPLQRPRSELPIVATAECEPPRELIPLQRPRSEWPIVATAEFWDYAFERLFGRAAPAARFVFDVGCVLALFYPTWTPTLVVVLLAIVISIWFGLWQRRLLLQLQAGAQAGPALAEPSASSSAHERVP</sequence>
<organism evidence="2 3">
    <name type="scientific">Nannocystis punicea</name>
    <dbReference type="NCBI Taxonomy" id="2995304"/>
    <lineage>
        <taxon>Bacteria</taxon>
        <taxon>Pseudomonadati</taxon>
        <taxon>Myxococcota</taxon>
        <taxon>Polyangia</taxon>
        <taxon>Nannocystales</taxon>
        <taxon>Nannocystaceae</taxon>
        <taxon>Nannocystis</taxon>
    </lineage>
</organism>
<dbReference type="Proteomes" id="UP001164459">
    <property type="component" value="Chromosome"/>
</dbReference>
<name>A0ABY7HBK0_9BACT</name>
<feature type="transmembrane region" description="Helical" evidence="1">
    <location>
        <begin position="53"/>
        <end position="71"/>
    </location>
</feature>
<evidence type="ECO:0000256" key="1">
    <source>
        <dbReference type="SAM" id="Phobius"/>
    </source>
</evidence>
<gene>
    <name evidence="2" type="ORF">O0S08_10025</name>
</gene>
<protein>
    <submittedName>
        <fullName evidence="2">Uncharacterized protein</fullName>
    </submittedName>
</protein>
<keyword evidence="1" id="KW-0472">Membrane</keyword>
<feature type="transmembrane region" description="Helical" evidence="1">
    <location>
        <begin position="23"/>
        <end position="47"/>
    </location>
</feature>
<evidence type="ECO:0000313" key="2">
    <source>
        <dbReference type="EMBL" id="WAS96485.1"/>
    </source>
</evidence>
<keyword evidence="1" id="KW-1133">Transmembrane helix</keyword>
<reference evidence="2" key="1">
    <citation type="submission" date="2022-11" db="EMBL/GenBank/DDBJ databases">
        <title>Minimal conservation of predation-associated metabolite biosynthetic gene clusters underscores biosynthetic potential of Myxococcota including descriptions for ten novel species: Archangium lansinium sp. nov., Myxococcus landrumus sp. nov., Nannocystis bai.</title>
        <authorList>
            <person name="Ahearne A."/>
            <person name="Stevens C."/>
            <person name="Dowd S."/>
        </authorList>
    </citation>
    <scope>NUCLEOTIDE SEQUENCE</scope>
    <source>
        <strain evidence="2">Fl3</strain>
    </source>
</reference>
<proteinExistence type="predicted"/>
<feature type="transmembrane region" description="Helical" evidence="1">
    <location>
        <begin position="192"/>
        <end position="209"/>
    </location>
</feature>